<proteinExistence type="predicted"/>
<accession>A0A840VF50</accession>
<name>A0A840VF50_9PROT</name>
<keyword evidence="2" id="KW-1185">Reference proteome</keyword>
<dbReference type="Proteomes" id="UP000553706">
    <property type="component" value="Unassembled WGS sequence"/>
</dbReference>
<comment type="caution">
    <text evidence="1">The sequence shown here is derived from an EMBL/GenBank/DDBJ whole genome shotgun (WGS) entry which is preliminary data.</text>
</comment>
<protein>
    <submittedName>
        <fullName evidence="1">Uncharacterized protein</fullName>
    </submittedName>
</protein>
<gene>
    <name evidence="1" type="ORF">HNP71_002688</name>
</gene>
<sequence>MTSERQGVAHLGYPPGAVVVLGADIPLTVQAGRST</sequence>
<evidence type="ECO:0000313" key="1">
    <source>
        <dbReference type="EMBL" id="MBB5374414.1"/>
    </source>
</evidence>
<reference evidence="1 2" key="1">
    <citation type="submission" date="2020-08" db="EMBL/GenBank/DDBJ databases">
        <title>Genomic Encyclopedia of Type Strains, Phase IV (KMG-IV): sequencing the most valuable type-strain genomes for metagenomic binning, comparative biology and taxonomic classification.</title>
        <authorList>
            <person name="Goeker M."/>
        </authorList>
    </citation>
    <scope>NUCLEOTIDE SEQUENCE [LARGE SCALE GENOMIC DNA]</scope>
    <source>
        <strain evidence="1 2">DSM 27026</strain>
    </source>
</reference>
<evidence type="ECO:0000313" key="2">
    <source>
        <dbReference type="Proteomes" id="UP000553706"/>
    </source>
</evidence>
<dbReference type="AlphaFoldDB" id="A0A840VF50"/>
<dbReference type="EMBL" id="JACHFJ010000017">
    <property type="protein sequence ID" value="MBB5374414.1"/>
    <property type="molecule type" value="Genomic_DNA"/>
</dbReference>
<organism evidence="1 2">
    <name type="scientific">Acidocella aromatica</name>
    <dbReference type="NCBI Taxonomy" id="1303579"/>
    <lineage>
        <taxon>Bacteria</taxon>
        <taxon>Pseudomonadati</taxon>
        <taxon>Pseudomonadota</taxon>
        <taxon>Alphaproteobacteria</taxon>
        <taxon>Acetobacterales</taxon>
        <taxon>Acidocellaceae</taxon>
        <taxon>Acidocella</taxon>
    </lineage>
</organism>